<evidence type="ECO:0000313" key="2">
    <source>
        <dbReference type="EMBL" id="MBP0465377.1"/>
    </source>
</evidence>
<dbReference type="SUPFAM" id="SSF89796">
    <property type="entry name" value="CoA-transferase family III (CaiB/BaiF)"/>
    <property type="match status" value="1"/>
</dbReference>
<organism evidence="2 3">
    <name type="scientific">Roseomonas nitratireducens</name>
    <dbReference type="NCBI Taxonomy" id="2820810"/>
    <lineage>
        <taxon>Bacteria</taxon>
        <taxon>Pseudomonadati</taxon>
        <taxon>Pseudomonadota</taxon>
        <taxon>Alphaproteobacteria</taxon>
        <taxon>Acetobacterales</taxon>
        <taxon>Roseomonadaceae</taxon>
        <taxon>Roseomonas</taxon>
    </lineage>
</organism>
<dbReference type="Pfam" id="PF02515">
    <property type="entry name" value="CoA_transf_3"/>
    <property type="match status" value="1"/>
</dbReference>
<dbReference type="GO" id="GO:0016740">
    <property type="term" value="F:transferase activity"/>
    <property type="evidence" value="ECO:0007669"/>
    <property type="project" value="UniProtKB-KW"/>
</dbReference>
<dbReference type="Proteomes" id="UP000680815">
    <property type="component" value="Unassembled WGS sequence"/>
</dbReference>
<keyword evidence="1 2" id="KW-0808">Transferase</keyword>
<sequence>MSDALPLAGRFVVEIGHSLAGPFAGAILADLGATVLKVEAAGKGDHARGWGPPFVDGAAALFHAVNRGKLGVVAELRDPATAAALRQLILDRADVVLQNLKVGTLEAAGLGAEQLIAAKPSLIMCNIGAFGRVGPRREEPGYDPLIQAASGLMDMNGHPGAPPARVPVALNDLGTGVWAALGIVSALLRRERDGRGGVVDVSLYETALAWMTVPVADLLAGGPAPQRYGSGVSNIVPYQTFAAADGTLLVAAGNDLLFGRLCRVLDLAGLAEDARFATNGARVENRDALIPLLAGAMARRTLAELSAALREAGIPCGPVQDVAQALADPQTAALGIVSALPGGGPSTVGLPISFDGRRPAPAGPAPRLGEHQHLLRACEEEKA</sequence>
<reference evidence="2 3" key="1">
    <citation type="submission" date="2021-03" db="EMBL/GenBank/DDBJ databases">
        <authorList>
            <person name="So Y."/>
        </authorList>
    </citation>
    <scope>NUCLEOTIDE SEQUENCE [LARGE SCALE GENOMIC DNA]</scope>
    <source>
        <strain evidence="2 3">PWR1</strain>
    </source>
</reference>
<dbReference type="Gene3D" id="3.30.1540.10">
    <property type="entry name" value="formyl-coa transferase, domain 3"/>
    <property type="match status" value="1"/>
</dbReference>
<dbReference type="InterPro" id="IPR003673">
    <property type="entry name" value="CoA-Trfase_fam_III"/>
</dbReference>
<gene>
    <name evidence="2" type="ORF">J5Y09_15735</name>
</gene>
<dbReference type="PANTHER" id="PTHR48207:SF3">
    <property type="entry name" value="SUCCINATE--HYDROXYMETHYLGLUTARATE COA-TRANSFERASE"/>
    <property type="match status" value="1"/>
</dbReference>
<evidence type="ECO:0000256" key="1">
    <source>
        <dbReference type="ARBA" id="ARBA00022679"/>
    </source>
</evidence>
<evidence type="ECO:0000313" key="3">
    <source>
        <dbReference type="Proteomes" id="UP000680815"/>
    </source>
</evidence>
<dbReference type="EMBL" id="JAGIYZ010000015">
    <property type="protein sequence ID" value="MBP0465377.1"/>
    <property type="molecule type" value="Genomic_DNA"/>
</dbReference>
<dbReference type="Gene3D" id="3.40.50.10540">
    <property type="entry name" value="Crotonobetainyl-coa:carnitine coa-transferase, domain 1"/>
    <property type="match status" value="1"/>
</dbReference>
<comment type="caution">
    <text evidence="2">The sequence shown here is derived from an EMBL/GenBank/DDBJ whole genome shotgun (WGS) entry which is preliminary data.</text>
</comment>
<name>A0ABS4AVI0_9PROT</name>
<dbReference type="RefSeq" id="WP_209352769.1">
    <property type="nucleotide sequence ID" value="NZ_JAGIYZ010000015.1"/>
</dbReference>
<dbReference type="InterPro" id="IPR023606">
    <property type="entry name" value="CoA-Trfase_III_dom_1_sf"/>
</dbReference>
<proteinExistence type="predicted"/>
<accession>A0ABS4AVI0</accession>
<keyword evidence="3" id="KW-1185">Reference proteome</keyword>
<dbReference type="InterPro" id="IPR044855">
    <property type="entry name" value="CoA-Trfase_III_dom3_sf"/>
</dbReference>
<dbReference type="InterPro" id="IPR050483">
    <property type="entry name" value="CoA-transferase_III_domain"/>
</dbReference>
<dbReference type="PANTHER" id="PTHR48207">
    <property type="entry name" value="SUCCINATE--HYDROXYMETHYLGLUTARATE COA-TRANSFERASE"/>
    <property type="match status" value="1"/>
</dbReference>
<protein>
    <submittedName>
        <fullName evidence="2">CoA transferase</fullName>
    </submittedName>
</protein>